<dbReference type="PANTHER" id="PTHR37534:SF46">
    <property type="entry name" value="ZN(II)2CYS6 TRANSCRIPTION FACTOR (EUROFUNG)"/>
    <property type="match status" value="1"/>
</dbReference>
<sequence length="667" mass="74793">MPPQARNRPMTFTGCWTCKSRKIRCDEKPVSCGNCEKRGITCGGYDIRLQWVSDPFAEPSPSKGRGRRSIKLDEGGGHQYRMDEIDEFLYTLDNKAESGLPFRQGPFSFFSTHPESLPQETTPHTLFGLDEPPDDASSRESPRQASLAQDITQDTIVNTPRSYYSQPTPSALLGSDFEWPLVIRNASSASPFQTQHPEMIERVEEMMDNDSSQDHGSTTDSSDIISDQALVLSSASPQTPDMNSPLIQSLSISLSGDNEIDSLIHHYGIHMADLLQPISHVQNTYRHLYLPTALEGVSTPLLNPETPKAMAQTALYHSLLSASAYHIWNCDRSQTRYQRIGAKHRHQAHYFLQFAVNTSVPGADYKLFMIAILSLITIGIMSGEDDDIAVHIKGAVQLRQSRAQWRIVSRPTRQLNDISAFLALLARTTAFRPSSSPASSSLVAQVQPDDDLIRPSNFCEFIYGITPSIAAAIQETCRLAEWMAQFENQPESRVPDDLLEACEALGDKLLSWTLASEPVVSIPANDELMLTIFTHHASAWHLAALIYYHRRIQRATASDIVQEVLGVAAHMHAVEEIKAHAHRNIEGILAPISWPAFIASCEAVDGARDTWREWWEGVEHYKIANVRKQWEIVQMIWEKMDQMQHAGSDRLDWIEVYQLLGCHVLPV</sequence>
<dbReference type="Gene3D" id="4.10.240.10">
    <property type="entry name" value="Zn(2)-C6 fungal-type DNA-binding domain"/>
    <property type="match status" value="1"/>
</dbReference>
<dbReference type="InterPro" id="IPR036864">
    <property type="entry name" value="Zn2-C6_fun-type_DNA-bd_sf"/>
</dbReference>
<dbReference type="PROSITE" id="PS50048">
    <property type="entry name" value="ZN2_CY6_FUNGAL_2"/>
    <property type="match status" value="1"/>
</dbReference>
<dbReference type="AlphaFoldDB" id="A0A9P8VTK8"/>
<gene>
    <name evidence="5" type="ORF">B0T10DRAFT_447574</name>
</gene>
<feature type="compositionally biased region" description="Polar residues" evidence="3">
    <location>
        <begin position="143"/>
        <end position="154"/>
    </location>
</feature>
<evidence type="ECO:0000313" key="5">
    <source>
        <dbReference type="EMBL" id="KAH6877226.1"/>
    </source>
</evidence>
<evidence type="ECO:0000256" key="1">
    <source>
        <dbReference type="ARBA" id="ARBA00004123"/>
    </source>
</evidence>
<comment type="caution">
    <text evidence="5">The sequence shown here is derived from an EMBL/GenBank/DDBJ whole genome shotgun (WGS) entry which is preliminary data.</text>
</comment>
<dbReference type="GO" id="GO:0008270">
    <property type="term" value="F:zinc ion binding"/>
    <property type="evidence" value="ECO:0007669"/>
    <property type="project" value="InterPro"/>
</dbReference>
<dbReference type="CDD" id="cd00067">
    <property type="entry name" value="GAL4"/>
    <property type="match status" value="1"/>
</dbReference>
<dbReference type="Pfam" id="PF11951">
    <property type="entry name" value="Fungal_trans_2"/>
    <property type="match status" value="1"/>
</dbReference>
<evidence type="ECO:0000259" key="4">
    <source>
        <dbReference type="PROSITE" id="PS50048"/>
    </source>
</evidence>
<dbReference type="GO" id="GO:0005634">
    <property type="term" value="C:nucleus"/>
    <property type="evidence" value="ECO:0007669"/>
    <property type="project" value="UniProtKB-SubCell"/>
</dbReference>
<dbReference type="InterPro" id="IPR021858">
    <property type="entry name" value="Fun_TF"/>
</dbReference>
<proteinExistence type="predicted"/>
<organism evidence="5 6">
    <name type="scientific">Thelonectria olida</name>
    <dbReference type="NCBI Taxonomy" id="1576542"/>
    <lineage>
        <taxon>Eukaryota</taxon>
        <taxon>Fungi</taxon>
        <taxon>Dikarya</taxon>
        <taxon>Ascomycota</taxon>
        <taxon>Pezizomycotina</taxon>
        <taxon>Sordariomycetes</taxon>
        <taxon>Hypocreomycetidae</taxon>
        <taxon>Hypocreales</taxon>
        <taxon>Nectriaceae</taxon>
        <taxon>Thelonectria</taxon>
    </lineage>
</organism>
<reference evidence="5 6" key="1">
    <citation type="journal article" date="2021" name="Nat. Commun.">
        <title>Genetic determinants of endophytism in the Arabidopsis root mycobiome.</title>
        <authorList>
            <person name="Mesny F."/>
            <person name="Miyauchi S."/>
            <person name="Thiergart T."/>
            <person name="Pickel B."/>
            <person name="Atanasova L."/>
            <person name="Karlsson M."/>
            <person name="Huettel B."/>
            <person name="Barry K.W."/>
            <person name="Haridas S."/>
            <person name="Chen C."/>
            <person name="Bauer D."/>
            <person name="Andreopoulos W."/>
            <person name="Pangilinan J."/>
            <person name="LaButti K."/>
            <person name="Riley R."/>
            <person name="Lipzen A."/>
            <person name="Clum A."/>
            <person name="Drula E."/>
            <person name="Henrissat B."/>
            <person name="Kohler A."/>
            <person name="Grigoriev I.V."/>
            <person name="Martin F.M."/>
            <person name="Hacquard S."/>
        </authorList>
    </citation>
    <scope>NUCLEOTIDE SEQUENCE [LARGE SCALE GENOMIC DNA]</scope>
    <source>
        <strain evidence="5 6">MPI-CAGE-CH-0241</strain>
    </source>
</reference>
<name>A0A9P8VTK8_9HYPO</name>
<accession>A0A9P8VTK8</accession>
<dbReference type="Proteomes" id="UP000777438">
    <property type="component" value="Unassembled WGS sequence"/>
</dbReference>
<feature type="domain" description="Zn(2)-C6 fungal-type" evidence="4">
    <location>
        <begin position="14"/>
        <end position="42"/>
    </location>
</feature>
<keyword evidence="2" id="KW-0539">Nucleus</keyword>
<evidence type="ECO:0000256" key="2">
    <source>
        <dbReference type="ARBA" id="ARBA00023242"/>
    </source>
</evidence>
<evidence type="ECO:0000313" key="6">
    <source>
        <dbReference type="Proteomes" id="UP000777438"/>
    </source>
</evidence>
<comment type="subcellular location">
    <subcellularLocation>
        <location evidence="1">Nucleus</location>
    </subcellularLocation>
</comment>
<dbReference type="PROSITE" id="PS00463">
    <property type="entry name" value="ZN2_CY6_FUNGAL_1"/>
    <property type="match status" value="1"/>
</dbReference>
<dbReference type="EMBL" id="JAGPYM010000030">
    <property type="protein sequence ID" value="KAH6877226.1"/>
    <property type="molecule type" value="Genomic_DNA"/>
</dbReference>
<dbReference type="SMART" id="SM00066">
    <property type="entry name" value="GAL4"/>
    <property type="match status" value="1"/>
</dbReference>
<dbReference type="PANTHER" id="PTHR37534">
    <property type="entry name" value="TRANSCRIPTIONAL ACTIVATOR PROTEIN UGA3"/>
    <property type="match status" value="1"/>
</dbReference>
<feature type="region of interest" description="Disordered" evidence="3">
    <location>
        <begin position="116"/>
        <end position="154"/>
    </location>
</feature>
<protein>
    <submittedName>
        <fullName evidence="5">Fungal-specific transcription factor domain-containing protein</fullName>
    </submittedName>
</protein>
<dbReference type="OrthoDB" id="3477330at2759"/>
<evidence type="ECO:0000256" key="3">
    <source>
        <dbReference type="SAM" id="MobiDB-lite"/>
    </source>
</evidence>
<dbReference type="InterPro" id="IPR001138">
    <property type="entry name" value="Zn2Cys6_DnaBD"/>
</dbReference>
<keyword evidence="6" id="KW-1185">Reference proteome</keyword>
<dbReference type="GO" id="GO:0000981">
    <property type="term" value="F:DNA-binding transcription factor activity, RNA polymerase II-specific"/>
    <property type="evidence" value="ECO:0007669"/>
    <property type="project" value="InterPro"/>
</dbReference>
<dbReference type="Pfam" id="PF00172">
    <property type="entry name" value="Zn_clus"/>
    <property type="match status" value="1"/>
</dbReference>
<dbReference type="SUPFAM" id="SSF57701">
    <property type="entry name" value="Zn2/Cys6 DNA-binding domain"/>
    <property type="match status" value="1"/>
</dbReference>